<feature type="region of interest" description="Disordered" evidence="1">
    <location>
        <begin position="181"/>
        <end position="208"/>
    </location>
</feature>
<feature type="non-terminal residue" evidence="2">
    <location>
        <position position="1"/>
    </location>
</feature>
<reference evidence="2" key="1">
    <citation type="submission" date="2021-02" db="EMBL/GenBank/DDBJ databases">
        <authorList>
            <person name="Dougan E. K."/>
            <person name="Rhodes N."/>
            <person name="Thang M."/>
            <person name="Chan C."/>
        </authorList>
    </citation>
    <scope>NUCLEOTIDE SEQUENCE</scope>
</reference>
<keyword evidence="3" id="KW-1185">Reference proteome</keyword>
<name>A0A812IQA6_SYMPI</name>
<accession>A0A812IQA6</accession>
<sequence>MARQGRTCAVELLAWKKHRVCTDTRGNMFFLVFISKLRPTRVEDMMRKFVSRDPLAMQDADVQAWVSLCFATSVAEAEHALEQLRVYDPRACSFNWTRAVRMFSDLRLVVLGPNTQRMWTLRNVTDPSEDGNVHHLGLCFLCAHAVLHGPCEHLYLALLALGRFQFTYASRSAQSGLSGLGTSAAHASQADPAEGADEANADGEADPVSDPILDQVLREAGLLHYRHMFASQQISLPVILEMSFADLRHFFKMSPAESYRLNTCAQNVPSSTPD</sequence>
<gene>
    <name evidence="2" type="ORF">SPIL2461_LOCUS231</name>
</gene>
<evidence type="ECO:0000256" key="1">
    <source>
        <dbReference type="SAM" id="MobiDB-lite"/>
    </source>
</evidence>
<evidence type="ECO:0000313" key="2">
    <source>
        <dbReference type="EMBL" id="CAE7152147.1"/>
    </source>
</evidence>
<dbReference type="Proteomes" id="UP000649617">
    <property type="component" value="Unassembled WGS sequence"/>
</dbReference>
<proteinExistence type="predicted"/>
<evidence type="ECO:0000313" key="3">
    <source>
        <dbReference type="Proteomes" id="UP000649617"/>
    </source>
</evidence>
<protein>
    <submittedName>
        <fullName evidence="2">Uncharacterized protein</fullName>
    </submittedName>
</protein>
<comment type="caution">
    <text evidence="2">The sequence shown here is derived from an EMBL/GenBank/DDBJ whole genome shotgun (WGS) entry which is preliminary data.</text>
</comment>
<organism evidence="2 3">
    <name type="scientific">Symbiodinium pilosum</name>
    <name type="common">Dinoflagellate</name>
    <dbReference type="NCBI Taxonomy" id="2952"/>
    <lineage>
        <taxon>Eukaryota</taxon>
        <taxon>Sar</taxon>
        <taxon>Alveolata</taxon>
        <taxon>Dinophyceae</taxon>
        <taxon>Suessiales</taxon>
        <taxon>Symbiodiniaceae</taxon>
        <taxon>Symbiodinium</taxon>
    </lineage>
</organism>
<dbReference type="EMBL" id="CAJNIZ010000048">
    <property type="protein sequence ID" value="CAE7152147.1"/>
    <property type="molecule type" value="Genomic_DNA"/>
</dbReference>
<dbReference type="AlphaFoldDB" id="A0A812IQA6"/>
<feature type="compositionally biased region" description="Acidic residues" evidence="1">
    <location>
        <begin position="194"/>
        <end position="207"/>
    </location>
</feature>